<evidence type="ECO:0000313" key="1">
    <source>
        <dbReference type="EMBL" id="KRX90301.1"/>
    </source>
</evidence>
<dbReference type="Proteomes" id="UP000054632">
    <property type="component" value="Unassembled WGS sequence"/>
</dbReference>
<sequence length="59" mass="6482">MKHRGTSRANSDQVGTTKLPEVIEGSALPMIDPLLLKRPDRCIDYGLADEVLPVLHSVQ</sequence>
<reference evidence="5 6" key="1">
    <citation type="submission" date="2015-01" db="EMBL/GenBank/DDBJ databases">
        <title>Evolution of Trichinella species and genotypes.</title>
        <authorList>
            <person name="Korhonen P.K."/>
            <person name="Edoardo P."/>
            <person name="Giuseppe L.R."/>
            <person name="Gasser R.B."/>
        </authorList>
    </citation>
    <scope>NUCLEOTIDE SEQUENCE [LARGE SCALE GENOMIC DNA]</scope>
    <source>
        <strain evidence="2">ISS13</strain>
        <strain evidence="1">ISS141</strain>
        <strain evidence="4">ISS176</strain>
        <strain evidence="3">ISS588</strain>
    </source>
</reference>
<dbReference type="EMBL" id="JYDR01000158">
    <property type="protein sequence ID" value="KRY66741.1"/>
    <property type="molecule type" value="Genomic_DNA"/>
</dbReference>
<dbReference type="Proteomes" id="UP000054805">
    <property type="component" value="Unassembled WGS sequence"/>
</dbReference>
<dbReference type="AlphaFoldDB" id="A0A0V0XQV5"/>
<dbReference type="EMBL" id="JYDS01000181">
    <property type="protein sequence ID" value="KRZ22175.1"/>
    <property type="molecule type" value="Genomic_DNA"/>
</dbReference>
<evidence type="ECO:0000313" key="2">
    <source>
        <dbReference type="EMBL" id="KRY66741.1"/>
    </source>
</evidence>
<dbReference type="Proteomes" id="UP000054826">
    <property type="component" value="Unassembled WGS sequence"/>
</dbReference>
<dbReference type="Proteomes" id="UP000054815">
    <property type="component" value="Unassembled WGS sequence"/>
</dbReference>
<dbReference type="EMBL" id="JYDU01000170">
    <property type="protein sequence ID" value="KRX90301.1"/>
    <property type="molecule type" value="Genomic_DNA"/>
</dbReference>
<evidence type="ECO:0000313" key="7">
    <source>
        <dbReference type="Proteomes" id="UP000054815"/>
    </source>
</evidence>
<gene>
    <name evidence="2" type="ORF">T4A_7060</name>
    <name evidence="3" type="ORF">T4B_4533</name>
    <name evidence="4" type="ORF">T4C_5391</name>
    <name evidence="1" type="ORF">T4E_6507</name>
</gene>
<evidence type="ECO:0000313" key="6">
    <source>
        <dbReference type="Proteomes" id="UP000054805"/>
    </source>
</evidence>
<dbReference type="EMBL" id="JYDV01000032">
    <property type="protein sequence ID" value="KRZ39783.1"/>
    <property type="molecule type" value="Genomic_DNA"/>
</dbReference>
<accession>A0A0V0XQV5</accession>
<evidence type="ECO:0000313" key="4">
    <source>
        <dbReference type="EMBL" id="KRZ39783.1"/>
    </source>
</evidence>
<organism evidence="1 7">
    <name type="scientific">Trichinella pseudospiralis</name>
    <name type="common">Parasitic roundworm</name>
    <dbReference type="NCBI Taxonomy" id="6337"/>
    <lineage>
        <taxon>Eukaryota</taxon>
        <taxon>Metazoa</taxon>
        <taxon>Ecdysozoa</taxon>
        <taxon>Nematoda</taxon>
        <taxon>Enoplea</taxon>
        <taxon>Dorylaimia</taxon>
        <taxon>Trichinellida</taxon>
        <taxon>Trichinellidae</taxon>
        <taxon>Trichinella</taxon>
    </lineage>
</organism>
<name>A0A0V0XQV5_TRIPS</name>
<evidence type="ECO:0000313" key="5">
    <source>
        <dbReference type="Proteomes" id="UP000054632"/>
    </source>
</evidence>
<evidence type="ECO:0000313" key="3">
    <source>
        <dbReference type="EMBL" id="KRZ22175.1"/>
    </source>
</evidence>
<proteinExistence type="predicted"/>
<keyword evidence="6" id="KW-1185">Reference proteome</keyword>
<comment type="caution">
    <text evidence="1">The sequence shown here is derived from an EMBL/GenBank/DDBJ whole genome shotgun (WGS) entry which is preliminary data.</text>
</comment>
<protein>
    <submittedName>
        <fullName evidence="1">Uncharacterized protein</fullName>
    </submittedName>
</protein>